<organism evidence="2 3">
    <name type="scientific">Candidatus Litorirhabdus singularis</name>
    <dbReference type="NCBI Taxonomy" id="2518993"/>
    <lineage>
        <taxon>Bacteria</taxon>
        <taxon>Pseudomonadati</taxon>
        <taxon>Pseudomonadota</taxon>
        <taxon>Gammaproteobacteria</taxon>
        <taxon>Cellvibrionales</taxon>
        <taxon>Halieaceae</taxon>
        <taxon>Candidatus Litorirhabdus</taxon>
    </lineage>
</organism>
<name>A0ABT3TKJ8_9GAMM</name>
<comment type="caution">
    <text evidence="2">The sequence shown here is derived from an EMBL/GenBank/DDBJ whole genome shotgun (WGS) entry which is preliminary data.</text>
</comment>
<dbReference type="EMBL" id="SHNN01000004">
    <property type="protein sequence ID" value="MCX2982825.1"/>
    <property type="molecule type" value="Genomic_DNA"/>
</dbReference>
<keyword evidence="3" id="KW-1185">Reference proteome</keyword>
<keyword evidence="1" id="KW-0472">Membrane</keyword>
<accession>A0ABT3TKJ8</accession>
<protein>
    <recommendedName>
        <fullName evidence="4">DUF4760 domain-containing protein</fullName>
    </recommendedName>
</protein>
<reference evidence="2" key="1">
    <citation type="submission" date="2019-02" db="EMBL/GenBank/DDBJ databases">
        <authorList>
            <person name="Li S.-H."/>
        </authorList>
    </citation>
    <scope>NUCLEOTIDE SEQUENCE</scope>
    <source>
        <strain evidence="2">IMCC14734</strain>
    </source>
</reference>
<keyword evidence="1" id="KW-0812">Transmembrane</keyword>
<evidence type="ECO:0008006" key="4">
    <source>
        <dbReference type="Google" id="ProtNLM"/>
    </source>
</evidence>
<dbReference type="RefSeq" id="WP_279246851.1">
    <property type="nucleotide sequence ID" value="NZ_SHNN01000004.1"/>
</dbReference>
<feature type="transmembrane region" description="Helical" evidence="1">
    <location>
        <begin position="12"/>
        <end position="30"/>
    </location>
</feature>
<evidence type="ECO:0000313" key="2">
    <source>
        <dbReference type="EMBL" id="MCX2982825.1"/>
    </source>
</evidence>
<keyword evidence="1" id="KW-1133">Transmembrane helix</keyword>
<evidence type="ECO:0000256" key="1">
    <source>
        <dbReference type="SAM" id="Phobius"/>
    </source>
</evidence>
<sequence>METINWDALGAIGDFGGSIGVFISLIYLALQMRSSASETRDASIHSVMELAIQFRAESYSGDLAEIRYKAATGETLSPLESLKFEGYLSALFELNELVFVQYQKKNLDPEYFEAWERRTGAAMSVPRIQQFWAKTKAGYRASFVDYVDGLLKTAS</sequence>
<gene>
    <name evidence="2" type="ORF">EYC98_18335</name>
</gene>
<dbReference type="Proteomes" id="UP001143362">
    <property type="component" value="Unassembled WGS sequence"/>
</dbReference>
<evidence type="ECO:0000313" key="3">
    <source>
        <dbReference type="Proteomes" id="UP001143362"/>
    </source>
</evidence>
<proteinExistence type="predicted"/>